<name>A0A084IIQ2_SALHC</name>
<evidence type="ECO:0008006" key="3">
    <source>
        <dbReference type="Google" id="ProtNLM"/>
    </source>
</evidence>
<dbReference type="eggNOG" id="COG3189">
    <property type="taxonomic scope" value="Bacteria"/>
</dbReference>
<accession>A0A084IIQ2</accession>
<dbReference type="PANTHER" id="PTHR36849">
    <property type="entry name" value="CYTOPLASMIC PROTEIN-RELATED"/>
    <property type="match status" value="1"/>
</dbReference>
<dbReference type="EMBL" id="APNK01000026">
    <property type="protein sequence ID" value="KEZ76586.1"/>
    <property type="molecule type" value="Genomic_DNA"/>
</dbReference>
<dbReference type="OrthoDB" id="9790745at2"/>
<evidence type="ECO:0000313" key="2">
    <source>
        <dbReference type="Proteomes" id="UP000028302"/>
    </source>
</evidence>
<dbReference type="AlphaFoldDB" id="A0A084IIQ2"/>
<reference evidence="1 2" key="1">
    <citation type="submission" date="2013-03" db="EMBL/GenBank/DDBJ databases">
        <title>Salinisphaera hydrothermalis C41B8 Genome Sequencing.</title>
        <authorList>
            <person name="Li C."/>
            <person name="Lai Q."/>
            <person name="Shao Z."/>
        </authorList>
    </citation>
    <scope>NUCLEOTIDE SEQUENCE [LARGE SCALE GENOMIC DNA]</scope>
    <source>
        <strain evidence="1 2">C41B8</strain>
    </source>
</reference>
<comment type="caution">
    <text evidence="1">The sequence shown here is derived from an EMBL/GenBank/DDBJ whole genome shotgun (WGS) entry which is preliminary data.</text>
</comment>
<dbReference type="InterPro" id="IPR052552">
    <property type="entry name" value="YeaO-like"/>
</dbReference>
<proteinExistence type="predicted"/>
<evidence type="ECO:0000313" key="1">
    <source>
        <dbReference type="EMBL" id="KEZ76586.1"/>
    </source>
</evidence>
<dbReference type="RefSeq" id="WP_037339601.1">
    <property type="nucleotide sequence ID" value="NZ_APNK01000026.1"/>
</dbReference>
<sequence>MRIRLKRVYEEAADEAGYRALVDRIWPRGVAKDKAKLDAWLKELAPSNELRRWFGHDRERWAEFSAAYRAELDETDGQLLEALREHARNEGLTLLFAARDTEHNNAVVLADYLEGDDE</sequence>
<organism evidence="1 2">
    <name type="scientific">Salinisphaera hydrothermalis (strain C41B8)</name>
    <dbReference type="NCBI Taxonomy" id="1304275"/>
    <lineage>
        <taxon>Bacteria</taxon>
        <taxon>Pseudomonadati</taxon>
        <taxon>Pseudomonadota</taxon>
        <taxon>Gammaproteobacteria</taxon>
        <taxon>Salinisphaerales</taxon>
        <taxon>Salinisphaeraceae</taxon>
        <taxon>Salinisphaera</taxon>
    </lineage>
</organism>
<dbReference type="PANTHER" id="PTHR36849:SF1">
    <property type="entry name" value="CYTOPLASMIC PROTEIN"/>
    <property type="match status" value="1"/>
</dbReference>
<keyword evidence="2" id="KW-1185">Reference proteome</keyword>
<dbReference type="Pfam" id="PF22752">
    <property type="entry name" value="DUF488-N3i"/>
    <property type="match status" value="1"/>
</dbReference>
<dbReference type="Proteomes" id="UP000028302">
    <property type="component" value="Unassembled WGS sequence"/>
</dbReference>
<gene>
    <name evidence="1" type="ORF">C41B8_14260</name>
</gene>
<dbReference type="PATRIC" id="fig|1304275.5.peg.2915"/>
<protein>
    <recommendedName>
        <fullName evidence="3">Uroporphyrin-III C-methyltransferase</fullName>
    </recommendedName>
</protein>